<protein>
    <submittedName>
        <fullName evidence="2">Acetyltransferase, GNAT family</fullName>
    </submittedName>
</protein>
<dbReference type="EMBL" id="ACHB01000101">
    <property type="protein sequence ID" value="EEI89627.1"/>
    <property type="molecule type" value="Genomic_DNA"/>
</dbReference>
<proteinExistence type="predicted"/>
<dbReference type="InterPro" id="IPR051531">
    <property type="entry name" value="N-acetyltransferase"/>
</dbReference>
<keyword evidence="2" id="KW-0808">Transferase</keyword>
<evidence type="ECO:0000313" key="2">
    <source>
        <dbReference type="EMBL" id="EEI89627.1"/>
    </source>
</evidence>
<dbReference type="InterPro" id="IPR016181">
    <property type="entry name" value="Acyl_CoA_acyltransferase"/>
</dbReference>
<dbReference type="Proteomes" id="UP000006241">
    <property type="component" value="Unassembled WGS sequence"/>
</dbReference>
<gene>
    <name evidence="2" type="ORF">HMPREF0765_4774</name>
</gene>
<dbReference type="Pfam" id="PF13302">
    <property type="entry name" value="Acetyltransf_3"/>
    <property type="match status" value="1"/>
</dbReference>
<dbReference type="SUPFAM" id="SSF55729">
    <property type="entry name" value="Acyl-CoA N-acyltransferases (Nat)"/>
    <property type="match status" value="1"/>
</dbReference>
<organism evidence="2 3">
    <name type="scientific">Sphingobacterium spiritivorum ATCC 33300</name>
    <dbReference type="NCBI Taxonomy" id="525372"/>
    <lineage>
        <taxon>Bacteria</taxon>
        <taxon>Pseudomonadati</taxon>
        <taxon>Bacteroidota</taxon>
        <taxon>Sphingobacteriia</taxon>
        <taxon>Sphingobacteriales</taxon>
        <taxon>Sphingobacteriaceae</taxon>
        <taxon>Sphingobacterium</taxon>
    </lineage>
</organism>
<evidence type="ECO:0000259" key="1">
    <source>
        <dbReference type="PROSITE" id="PS51186"/>
    </source>
</evidence>
<dbReference type="RefSeq" id="WP_003005047.1">
    <property type="nucleotide sequence ID" value="NZ_GG668630.1"/>
</dbReference>
<dbReference type="InterPro" id="IPR000182">
    <property type="entry name" value="GNAT_dom"/>
</dbReference>
<feature type="domain" description="N-acetyltransferase" evidence="1">
    <location>
        <begin position="11"/>
        <end position="172"/>
    </location>
</feature>
<dbReference type="AlphaFoldDB" id="C2G5B8"/>
<reference evidence="2 3" key="1">
    <citation type="submission" date="2009-01" db="EMBL/GenBank/DDBJ databases">
        <authorList>
            <person name="Qin X."/>
            <person name="Bachman B."/>
            <person name="Battles P."/>
            <person name="Bell A."/>
            <person name="Bess C."/>
            <person name="Bickham C."/>
            <person name="Chaboub L."/>
            <person name="Chen D."/>
            <person name="Coyle M."/>
            <person name="Deiros D.R."/>
            <person name="Dinh H."/>
            <person name="Forbes L."/>
            <person name="Fowler G."/>
            <person name="Francisco L."/>
            <person name="Fu Q."/>
            <person name="Gubbala S."/>
            <person name="Hale W."/>
            <person name="Han Y."/>
            <person name="Hemphill L."/>
            <person name="Highlander S.K."/>
            <person name="Hirani K."/>
            <person name="Hogues M."/>
            <person name="Jackson L."/>
            <person name="Jakkamsetti A."/>
            <person name="Javaid M."/>
            <person name="Jiang H."/>
            <person name="Korchina V."/>
            <person name="Kovar C."/>
            <person name="Lara F."/>
            <person name="Lee S."/>
            <person name="Mata R."/>
            <person name="Mathew T."/>
            <person name="Moen C."/>
            <person name="Morales K."/>
            <person name="Munidasa M."/>
            <person name="Nazareth L."/>
            <person name="Ngo R."/>
            <person name="Nguyen L."/>
            <person name="Okwuonu G."/>
            <person name="Ongeri F."/>
            <person name="Patil S."/>
            <person name="Petrosino J."/>
            <person name="Pham C."/>
            <person name="Pham P."/>
            <person name="Pu L.-L."/>
            <person name="Puazo M."/>
            <person name="Raj R."/>
            <person name="Reid J."/>
            <person name="Rouhana J."/>
            <person name="Saada N."/>
            <person name="Shang Y."/>
            <person name="Simmons D."/>
            <person name="Thornton R."/>
            <person name="Warren J."/>
            <person name="Weissenberger G."/>
            <person name="Zhang J."/>
            <person name="Zhang L."/>
            <person name="Zhou C."/>
            <person name="Zhu D."/>
            <person name="Muzny D."/>
            <person name="Worley K."/>
            <person name="Gibbs R."/>
        </authorList>
    </citation>
    <scope>NUCLEOTIDE SEQUENCE [LARGE SCALE GENOMIC DNA]</scope>
    <source>
        <strain evidence="2 3">ATCC 33300</strain>
    </source>
</reference>
<dbReference type="PANTHER" id="PTHR43792">
    <property type="entry name" value="GNAT FAMILY, PUTATIVE (AFU_ORTHOLOGUE AFUA_3G00765)-RELATED-RELATED"/>
    <property type="match status" value="1"/>
</dbReference>
<accession>C2G5B8</accession>
<name>C2G5B8_SPHSI</name>
<evidence type="ECO:0000313" key="3">
    <source>
        <dbReference type="Proteomes" id="UP000006241"/>
    </source>
</evidence>
<comment type="caution">
    <text evidence="2">The sequence shown here is derived from an EMBL/GenBank/DDBJ whole genome shotgun (WGS) entry which is preliminary data.</text>
</comment>
<sequence length="172" mass="20103">MGKVIIETERLIIRELEDSDCRGIFRLDSNPEVHRYLGGKPLTTEKQASEVIAFIRKQYQEHGIGRWAVIQKESNEFIGWSGFKLIKVMTNNHIDYLDIGYRFVQEAWGQGYATESGKACLQYAKTHLTNYSIHAISDINNLDSKKVLEKLGFEAKEIFDYENQLHFWYHLR</sequence>
<dbReference type="PANTHER" id="PTHR43792:SF16">
    <property type="entry name" value="N-ACETYLTRANSFERASE DOMAIN-CONTAINING PROTEIN"/>
    <property type="match status" value="1"/>
</dbReference>
<dbReference type="Gene3D" id="3.40.630.30">
    <property type="match status" value="1"/>
</dbReference>
<dbReference type="HOGENOM" id="CLU_013985_3_1_10"/>
<dbReference type="GO" id="GO:0016747">
    <property type="term" value="F:acyltransferase activity, transferring groups other than amino-acyl groups"/>
    <property type="evidence" value="ECO:0007669"/>
    <property type="project" value="InterPro"/>
</dbReference>
<dbReference type="PROSITE" id="PS51186">
    <property type="entry name" value="GNAT"/>
    <property type="match status" value="1"/>
</dbReference>